<feature type="chain" id="PRO_5046270390" description="Lipoprotein" evidence="1">
    <location>
        <begin position="26"/>
        <end position="194"/>
    </location>
</feature>
<feature type="signal peptide" evidence="1">
    <location>
        <begin position="1"/>
        <end position="25"/>
    </location>
</feature>
<organism evidence="2 3">
    <name type="scientific">Arthrobacter jinronghuae</name>
    <dbReference type="NCBI Taxonomy" id="2964609"/>
    <lineage>
        <taxon>Bacteria</taxon>
        <taxon>Bacillati</taxon>
        <taxon>Actinomycetota</taxon>
        <taxon>Actinomycetes</taxon>
        <taxon>Micrococcales</taxon>
        <taxon>Micrococcaceae</taxon>
        <taxon>Arthrobacter</taxon>
    </lineage>
</organism>
<name>A0ABT1NSL9_9MICC</name>
<keyword evidence="1" id="KW-0732">Signal</keyword>
<gene>
    <name evidence="2" type="ORF">NNX28_12320</name>
</gene>
<proteinExistence type="predicted"/>
<sequence length="194" mass="21172">MNRLTLAVGSIALALALTVAGCATPFDSEDTMKSENSQAVDQSRPASELLARMLELSDETTKVHGGQWTYSNDARSAWDGTKTSGYIADTCTRLKPGSGEKRAYRYSSMIMGPAVEDPEAAMDKYVSHFEQQGFTETNRYDSPVPKSLGPGYYIMVTLQDDEGSTLVYQAGTHLSSLSYEGPCSYDPAMEFRTT</sequence>
<evidence type="ECO:0000313" key="2">
    <source>
        <dbReference type="EMBL" id="MCQ1950705.1"/>
    </source>
</evidence>
<protein>
    <recommendedName>
        <fullName evidence="4">Lipoprotein</fullName>
    </recommendedName>
</protein>
<dbReference type="Proteomes" id="UP001206924">
    <property type="component" value="Unassembled WGS sequence"/>
</dbReference>
<dbReference type="EMBL" id="JANFLP010000013">
    <property type="protein sequence ID" value="MCQ1950705.1"/>
    <property type="molecule type" value="Genomic_DNA"/>
</dbReference>
<keyword evidence="3" id="KW-1185">Reference proteome</keyword>
<dbReference type="RefSeq" id="WP_255865937.1">
    <property type="nucleotide sequence ID" value="NZ_CP104263.1"/>
</dbReference>
<evidence type="ECO:0000313" key="3">
    <source>
        <dbReference type="Proteomes" id="UP001206924"/>
    </source>
</evidence>
<evidence type="ECO:0000256" key="1">
    <source>
        <dbReference type="SAM" id="SignalP"/>
    </source>
</evidence>
<evidence type="ECO:0008006" key="4">
    <source>
        <dbReference type="Google" id="ProtNLM"/>
    </source>
</evidence>
<dbReference type="PROSITE" id="PS51257">
    <property type="entry name" value="PROKAR_LIPOPROTEIN"/>
    <property type="match status" value="1"/>
</dbReference>
<comment type="caution">
    <text evidence="2">The sequence shown here is derived from an EMBL/GenBank/DDBJ whole genome shotgun (WGS) entry which is preliminary data.</text>
</comment>
<accession>A0ABT1NSL9</accession>
<reference evidence="2 3" key="1">
    <citation type="submission" date="2022-07" db="EMBL/GenBank/DDBJ databases">
        <title>Novel species in genus Arthrobacter.</title>
        <authorList>
            <person name="Liu Y."/>
        </authorList>
    </citation>
    <scope>NUCLEOTIDE SEQUENCE [LARGE SCALE GENOMIC DNA]</scope>
    <source>
        <strain evidence="3">zg-Y859</strain>
    </source>
</reference>